<evidence type="ECO:0000313" key="3">
    <source>
        <dbReference type="Proteomes" id="UP001324427"/>
    </source>
</evidence>
<keyword evidence="3" id="KW-1185">Reference proteome</keyword>
<proteinExistence type="predicted"/>
<organism evidence="2 3">
    <name type="scientific">Oleoguttula mirabilis</name>
    <dbReference type="NCBI Taxonomy" id="1507867"/>
    <lineage>
        <taxon>Eukaryota</taxon>
        <taxon>Fungi</taxon>
        <taxon>Dikarya</taxon>
        <taxon>Ascomycota</taxon>
        <taxon>Pezizomycotina</taxon>
        <taxon>Dothideomycetes</taxon>
        <taxon>Dothideomycetidae</taxon>
        <taxon>Mycosphaerellales</taxon>
        <taxon>Teratosphaeriaceae</taxon>
        <taxon>Oleoguttula</taxon>
    </lineage>
</organism>
<name>A0AAV9JID7_9PEZI</name>
<feature type="compositionally biased region" description="Low complexity" evidence="1">
    <location>
        <begin position="105"/>
        <end position="118"/>
    </location>
</feature>
<dbReference type="AlphaFoldDB" id="A0AAV9JID7"/>
<feature type="compositionally biased region" description="Basic and acidic residues" evidence="1">
    <location>
        <begin position="119"/>
        <end position="128"/>
    </location>
</feature>
<feature type="region of interest" description="Disordered" evidence="1">
    <location>
        <begin position="102"/>
        <end position="128"/>
    </location>
</feature>
<evidence type="ECO:0000313" key="2">
    <source>
        <dbReference type="EMBL" id="KAK4544832.1"/>
    </source>
</evidence>
<sequence>MSNDCKVFVTQPAQTAHHTHAAPQGARCQANLSASSIPAKIHLMDLDSFPGIPVSYMGDGWYRPVLPVPDYHGSIRPRLSVTRAEVRAAAAQFNLRHVLAKPVEESSSPSASEQVSPSQHDRSVPHERSVLQSIPVEDVAMEGVEQKQPVVGSPPAGDLAHVTQLRDYPGVAFRAVGGGQYVRDASRSGEWVVVPHTVGRVRKGAGQRDS</sequence>
<accession>A0AAV9JID7</accession>
<evidence type="ECO:0000256" key="1">
    <source>
        <dbReference type="SAM" id="MobiDB-lite"/>
    </source>
</evidence>
<protein>
    <submittedName>
        <fullName evidence="2">Uncharacterized protein</fullName>
    </submittedName>
</protein>
<dbReference type="EMBL" id="JAVFHQ010000022">
    <property type="protein sequence ID" value="KAK4544832.1"/>
    <property type="molecule type" value="Genomic_DNA"/>
</dbReference>
<reference evidence="2 3" key="1">
    <citation type="submission" date="2021-11" db="EMBL/GenBank/DDBJ databases">
        <title>Black yeast isolated from Biological Soil Crust.</title>
        <authorList>
            <person name="Kurbessoian T."/>
        </authorList>
    </citation>
    <scope>NUCLEOTIDE SEQUENCE [LARGE SCALE GENOMIC DNA]</scope>
    <source>
        <strain evidence="2 3">CCFEE 5522</strain>
    </source>
</reference>
<dbReference type="Proteomes" id="UP001324427">
    <property type="component" value="Unassembled WGS sequence"/>
</dbReference>
<comment type="caution">
    <text evidence="2">The sequence shown here is derived from an EMBL/GenBank/DDBJ whole genome shotgun (WGS) entry which is preliminary data.</text>
</comment>
<gene>
    <name evidence="2" type="ORF">LTR36_003736</name>
</gene>